<dbReference type="RefSeq" id="WP_128982517.1">
    <property type="nucleotide sequence ID" value="NZ_CP053836.1"/>
</dbReference>
<dbReference type="AlphaFoldDB" id="A0A4Q0YD57"/>
<protein>
    <recommendedName>
        <fullName evidence="2">AMIN domain-containing protein</fullName>
    </recommendedName>
</protein>
<dbReference type="Proteomes" id="UP000289758">
    <property type="component" value="Unassembled WGS sequence"/>
</dbReference>
<feature type="chain" id="PRO_5044607856" description="AMIN domain-containing protein" evidence="1">
    <location>
        <begin position="18"/>
        <end position="230"/>
    </location>
</feature>
<keyword evidence="1" id="KW-0732">Signal</keyword>
<reference evidence="5 6" key="1">
    <citation type="submission" date="2017-10" db="EMBL/GenBank/DDBJ databases">
        <title>Genomics of the genus Arcobacter.</title>
        <authorList>
            <person name="Perez-Cataluna A."/>
            <person name="Figueras M.J."/>
        </authorList>
    </citation>
    <scope>NUCLEOTIDE SEQUENCE [LARGE SCALE GENOMIC DNA]</scope>
    <source>
        <strain evidence="4 5">CECT 8441</strain>
        <strain evidence="3 6">CECT 8993</strain>
    </source>
</reference>
<gene>
    <name evidence="4" type="ORF">CRV07_07415</name>
    <name evidence="3" type="ORF">CRV08_12205</name>
</gene>
<dbReference type="Pfam" id="PF11741">
    <property type="entry name" value="AMIN"/>
    <property type="match status" value="1"/>
</dbReference>
<proteinExistence type="predicted"/>
<evidence type="ECO:0000313" key="4">
    <source>
        <dbReference type="EMBL" id="RXK05893.1"/>
    </source>
</evidence>
<dbReference type="EMBL" id="PDKK01000005">
    <property type="protein sequence ID" value="RXK05893.1"/>
    <property type="molecule type" value="Genomic_DNA"/>
</dbReference>
<keyword evidence="5" id="KW-1185">Reference proteome</keyword>
<accession>A0A4Q0YD57</accession>
<dbReference type="Proteomes" id="UP000290172">
    <property type="component" value="Unassembled WGS sequence"/>
</dbReference>
<name>A0A4Q0YD57_9BACT</name>
<dbReference type="OrthoDB" id="5348882at2"/>
<dbReference type="EMBL" id="PDKJ01000012">
    <property type="protein sequence ID" value="RXJ66821.1"/>
    <property type="molecule type" value="Genomic_DNA"/>
</dbReference>
<evidence type="ECO:0000256" key="1">
    <source>
        <dbReference type="SAM" id="SignalP"/>
    </source>
</evidence>
<feature type="signal peptide" evidence="1">
    <location>
        <begin position="1"/>
        <end position="17"/>
    </location>
</feature>
<sequence length="230" mass="27086">MKTLFTLLLVLSTSLIARENPFEATNAYEEEAARIIEMNEVEEDYALEYQQEQQYIKNMYEKMNDPAVEEKKEPEKPALTEEEVKKMIKKAQKETERKAETIAKKLVDEKPKEVEQVVYVKPRVDVTNEKELLPFVKVEYDNDKINIFSDYKVSKKITLPGEKKIVLDFDAKENFYTVREDLKSTNFPKVTVGNHKKDKFFRIVVELANMPDDYEVTYDDKMVTIVKLYE</sequence>
<evidence type="ECO:0000259" key="2">
    <source>
        <dbReference type="Pfam" id="PF11741"/>
    </source>
</evidence>
<dbReference type="InterPro" id="IPR021731">
    <property type="entry name" value="AMIN_dom"/>
</dbReference>
<comment type="caution">
    <text evidence="3">The sequence shown here is derived from an EMBL/GenBank/DDBJ whole genome shotgun (WGS) entry which is preliminary data.</text>
</comment>
<evidence type="ECO:0000313" key="3">
    <source>
        <dbReference type="EMBL" id="RXJ66821.1"/>
    </source>
</evidence>
<organism evidence="3 6">
    <name type="scientific">Halarcobacter ebronensis</name>
    <dbReference type="NCBI Taxonomy" id="1462615"/>
    <lineage>
        <taxon>Bacteria</taxon>
        <taxon>Pseudomonadati</taxon>
        <taxon>Campylobacterota</taxon>
        <taxon>Epsilonproteobacteria</taxon>
        <taxon>Campylobacterales</taxon>
        <taxon>Arcobacteraceae</taxon>
        <taxon>Halarcobacter</taxon>
    </lineage>
</organism>
<evidence type="ECO:0000313" key="5">
    <source>
        <dbReference type="Proteomes" id="UP000289758"/>
    </source>
</evidence>
<evidence type="ECO:0000313" key="6">
    <source>
        <dbReference type="Proteomes" id="UP000290172"/>
    </source>
</evidence>
<feature type="domain" description="AMIN" evidence="2">
    <location>
        <begin position="141"/>
        <end position="220"/>
    </location>
</feature>